<keyword evidence="3" id="KW-1185">Reference proteome</keyword>
<comment type="caution">
    <text evidence="2">The sequence shown here is derived from an EMBL/GenBank/DDBJ whole genome shotgun (WGS) entry which is preliminary data.</text>
</comment>
<sequence length="1288" mass="141362">MSKAKRSKSPRWRKGSRNSRTVRSVDLQNINWSRVRWAKLDHVFATLEPESLIALISAAADSPGCGHRLPSLSLLWLRAVTRRPLGSVQAQPADLPRLLVAARQAAPQLSYLEDYWSPDPRLVVRYAVGQDRLRIHPGSFADPSKLLRMTESIARAIDPFVLERHQFSLTDLLEVALRYSDWRIGLISPHWPTGPLPKDTPEPDDESAQERSVRIATTPIAFEPGEFDPDLEMKAVPELWIGNCSNPARSARAWEWATLASDSYQLNLGPMAEPLGTTLAIRSLRCHSVPAAFVLSGLSAAMQVLAAEAASDERSLKALQDYTMFQTLQIFGRTTQLLEDPPDVPHDAGSSLTPQHFPVLAESPDKRHIFLFRVIAALDGIGLIHAIEETEEELRQIGIQQLREVDGSIEHTATVHRVALYGGPLQLKPADRPGIAFLHVEDLASIKLDAQQSELGLDLIFQFLDELVTMPGVESLFALDAIDIWSRWKTTGVLNPTGASDSALAIIGAVDDEAWLTSVAWEPIEAVLTAAGLPSISQWRIAHLDEPGQASMWTEQRQAYLILAQPPLIISTSLHQGLVDLGMDPSFGVGVADGILLTCANFPTVSAGIALPGGRPLRIILEFTAKRSPGAGTDCIGIACRTVSEPQPIINLLLGPDWLESLAADPQKAHQALGNELAYGLDQLNQVQQDADWPLVRKEFVAAWDAAPPVGMLQAKETTLNFRSKGQVRLPRSRATEARALRALAAAVLSNGVGPCELLGADAVELCHTKIVPAINLALEHAIAEWSQDAIYVVAEHLNDAHGERARASSELELALSAPWGSNWQALALDAPDPSEQTRPLEILLEFLLAGSSVGSVVPDRFDVAEVVDLTYLAIQIGSSLSGADRGLHELAVMVGEDGITHVIPGLALDVSQPNSEGQGYRSQIQVDIPSYMAADRAHRFRLRNSDKLEPARRIHLHEERPKFPNPFVRLASMNVPGSLLAADRVMLQHCGTGIDGISAVLGTAITWTSGEDRVVSVLRSELRDAAQIWSSLPEEEIEAALDRLVLEPSRLHDERVLYWEQDRRRNRLAIKPLIMLNDRLLIVPWQVYATQGIYLRYALEGRLPWHPLDVHEPVRNAFNEYRQVANRDLERAAEQVVANLNLPHKKNIRESEARKLGLQLPGEIDLLIADVARSRLWVCEVKDVSGAFSARTIRDRIGKFLKDEDYIGKLLARAKAIESDTSAARTLVSAPVASGPWRIIPLMVTRSVEPAAFLKDVPVTFTVLDDLAGVLQSDADPRLGHTPIGSA</sequence>
<proteinExistence type="predicted"/>
<evidence type="ECO:0000313" key="2">
    <source>
        <dbReference type="EMBL" id="KJE76906.1"/>
    </source>
</evidence>
<dbReference type="OrthoDB" id="3327548at2"/>
<reference evidence="2 3" key="1">
    <citation type="submission" date="2015-01" db="EMBL/GenBank/DDBJ databases">
        <title>Draft genome of the acidophilic iron oxidizer Ferrimicrobium acidiphilum strain T23.</title>
        <authorList>
            <person name="Poehlein A."/>
            <person name="Eisen S."/>
            <person name="Schloemann M."/>
            <person name="Johnson B.D."/>
            <person name="Daniel R."/>
            <person name="Muehling M."/>
        </authorList>
    </citation>
    <scope>NUCLEOTIDE SEQUENCE [LARGE SCALE GENOMIC DNA]</scope>
    <source>
        <strain evidence="2 3">T23</strain>
    </source>
</reference>
<dbReference type="EMBL" id="JXUW01000010">
    <property type="protein sequence ID" value="KJE76906.1"/>
    <property type="molecule type" value="Genomic_DNA"/>
</dbReference>
<organism evidence="2 3">
    <name type="scientific">Ferrimicrobium acidiphilum DSM 19497</name>
    <dbReference type="NCBI Taxonomy" id="1121877"/>
    <lineage>
        <taxon>Bacteria</taxon>
        <taxon>Bacillati</taxon>
        <taxon>Actinomycetota</taxon>
        <taxon>Acidimicrobiia</taxon>
        <taxon>Acidimicrobiales</taxon>
        <taxon>Acidimicrobiaceae</taxon>
        <taxon>Ferrimicrobium</taxon>
    </lineage>
</organism>
<dbReference type="RefSeq" id="WP_035390122.1">
    <property type="nucleotide sequence ID" value="NZ_JQKF01000019.1"/>
</dbReference>
<evidence type="ECO:0000256" key="1">
    <source>
        <dbReference type="SAM" id="MobiDB-lite"/>
    </source>
</evidence>
<protein>
    <submittedName>
        <fullName evidence="2">Uncharacterized protein</fullName>
    </submittedName>
</protein>
<accession>A0A0D8FUW8</accession>
<name>A0A0D8FUW8_9ACTN</name>
<dbReference type="Proteomes" id="UP000032336">
    <property type="component" value="Unassembled WGS sequence"/>
</dbReference>
<dbReference type="GeneID" id="78372610"/>
<dbReference type="eggNOG" id="ENOG5033GHP">
    <property type="taxonomic scope" value="Bacteria"/>
</dbReference>
<feature type="region of interest" description="Disordered" evidence="1">
    <location>
        <begin position="1"/>
        <end position="20"/>
    </location>
</feature>
<gene>
    <name evidence="2" type="ORF">FEAC_14080</name>
</gene>
<feature type="compositionally biased region" description="Basic residues" evidence="1">
    <location>
        <begin position="1"/>
        <end position="17"/>
    </location>
</feature>
<evidence type="ECO:0000313" key="3">
    <source>
        <dbReference type="Proteomes" id="UP000032336"/>
    </source>
</evidence>